<evidence type="ECO:0000256" key="13">
    <source>
        <dbReference type="ARBA" id="ARBA00023012"/>
    </source>
</evidence>
<evidence type="ECO:0000256" key="5">
    <source>
        <dbReference type="ARBA" id="ARBA00022519"/>
    </source>
</evidence>
<dbReference type="SMART" id="SM00387">
    <property type="entry name" value="HATPase_c"/>
    <property type="match status" value="1"/>
</dbReference>
<accession>A0A2U9S7Z0</accession>
<feature type="domain" description="HAMP" evidence="18">
    <location>
        <begin position="230"/>
        <end position="282"/>
    </location>
</feature>
<evidence type="ECO:0000256" key="11">
    <source>
        <dbReference type="ARBA" id="ARBA00022840"/>
    </source>
</evidence>
<dbReference type="AlphaFoldDB" id="A0A2U9S7Z0"/>
<feature type="region of interest" description="Disordered" evidence="15">
    <location>
        <begin position="1"/>
        <end position="20"/>
    </location>
</feature>
<dbReference type="Pfam" id="PF00672">
    <property type="entry name" value="HAMP"/>
    <property type="match status" value="1"/>
</dbReference>
<evidence type="ECO:0000256" key="2">
    <source>
        <dbReference type="ARBA" id="ARBA00004429"/>
    </source>
</evidence>
<evidence type="ECO:0000256" key="3">
    <source>
        <dbReference type="ARBA" id="ARBA00012438"/>
    </source>
</evidence>
<dbReference type="Gene3D" id="1.10.287.130">
    <property type="match status" value="1"/>
</dbReference>
<dbReference type="SMART" id="SM00304">
    <property type="entry name" value="HAMP"/>
    <property type="match status" value="1"/>
</dbReference>
<keyword evidence="6" id="KW-0597">Phosphoprotein</keyword>
<evidence type="ECO:0000259" key="17">
    <source>
        <dbReference type="PROSITE" id="PS50109"/>
    </source>
</evidence>
<feature type="domain" description="Histidine kinase" evidence="17">
    <location>
        <begin position="290"/>
        <end position="498"/>
    </location>
</feature>
<dbReference type="EC" id="2.7.13.3" evidence="3"/>
<keyword evidence="11" id="KW-0067">ATP-binding</keyword>
<feature type="region of interest" description="Disordered" evidence="15">
    <location>
        <begin position="474"/>
        <end position="498"/>
    </location>
</feature>
<dbReference type="InterPro" id="IPR036890">
    <property type="entry name" value="HATPase_C_sf"/>
</dbReference>
<dbReference type="SMART" id="SM00388">
    <property type="entry name" value="HisKA"/>
    <property type="match status" value="1"/>
</dbReference>
<dbReference type="Proteomes" id="UP000249605">
    <property type="component" value="Chromosome"/>
</dbReference>
<keyword evidence="14 16" id="KW-0472">Membrane</keyword>
<dbReference type="InterPro" id="IPR003661">
    <property type="entry name" value="HisK_dim/P_dom"/>
</dbReference>
<evidence type="ECO:0000256" key="14">
    <source>
        <dbReference type="ARBA" id="ARBA00023136"/>
    </source>
</evidence>
<reference evidence="19 20" key="1">
    <citation type="journal article" date="2019" name="Int. J. Syst. Evol. Microbiol.">
        <title>Azospirillum ramasamyi sp. nov., a novel diazotrophic bacterium isolated from fermented bovine products.</title>
        <authorList>
            <person name="Anandham R."/>
            <person name="Heo J."/>
            <person name="Krishnamoorthy R."/>
            <person name="SenthilKumar M."/>
            <person name="Gopal N.O."/>
            <person name="Kim S.J."/>
            <person name="Kwon S.W."/>
        </authorList>
    </citation>
    <scope>NUCLEOTIDE SEQUENCE [LARGE SCALE GENOMIC DNA]</scope>
    <source>
        <strain evidence="19 20">M2T2B2</strain>
    </source>
</reference>
<feature type="compositionally biased region" description="Basic and acidic residues" evidence="15">
    <location>
        <begin position="1"/>
        <end position="10"/>
    </location>
</feature>
<evidence type="ECO:0000313" key="20">
    <source>
        <dbReference type="Proteomes" id="UP000249605"/>
    </source>
</evidence>
<keyword evidence="9" id="KW-0547">Nucleotide-binding</keyword>
<dbReference type="Pfam" id="PF02518">
    <property type="entry name" value="HATPase_c"/>
    <property type="match status" value="1"/>
</dbReference>
<dbReference type="SUPFAM" id="SSF55874">
    <property type="entry name" value="ATPase domain of HSP90 chaperone/DNA topoisomerase II/histidine kinase"/>
    <property type="match status" value="1"/>
</dbReference>
<dbReference type="CDD" id="cd00082">
    <property type="entry name" value="HisKA"/>
    <property type="match status" value="1"/>
</dbReference>
<dbReference type="PRINTS" id="PR00344">
    <property type="entry name" value="BCTRLSENSOR"/>
</dbReference>
<gene>
    <name evidence="19" type="ORF">DM194_12470</name>
</gene>
<comment type="subcellular location">
    <subcellularLocation>
        <location evidence="2">Cell inner membrane</location>
        <topology evidence="2">Multi-pass membrane protein</topology>
    </subcellularLocation>
</comment>
<keyword evidence="10 19" id="KW-0418">Kinase</keyword>
<keyword evidence="8 16" id="KW-0812">Transmembrane</keyword>
<organism evidence="19 20">
    <name type="scientific">Azospirillum ramasamyi</name>
    <dbReference type="NCBI Taxonomy" id="682998"/>
    <lineage>
        <taxon>Bacteria</taxon>
        <taxon>Pseudomonadati</taxon>
        <taxon>Pseudomonadota</taxon>
        <taxon>Alphaproteobacteria</taxon>
        <taxon>Rhodospirillales</taxon>
        <taxon>Azospirillaceae</taxon>
        <taxon>Azospirillum</taxon>
    </lineage>
</organism>
<dbReference type="GO" id="GO:0005524">
    <property type="term" value="F:ATP binding"/>
    <property type="evidence" value="ECO:0007669"/>
    <property type="project" value="UniProtKB-KW"/>
</dbReference>
<keyword evidence="4" id="KW-1003">Cell membrane</keyword>
<keyword evidence="5" id="KW-0997">Cell inner membrane</keyword>
<dbReference type="InterPro" id="IPR036097">
    <property type="entry name" value="HisK_dim/P_sf"/>
</dbReference>
<evidence type="ECO:0000256" key="16">
    <source>
        <dbReference type="SAM" id="Phobius"/>
    </source>
</evidence>
<keyword evidence="20" id="KW-1185">Reference proteome</keyword>
<evidence type="ECO:0000256" key="9">
    <source>
        <dbReference type="ARBA" id="ARBA00022741"/>
    </source>
</evidence>
<evidence type="ECO:0000256" key="12">
    <source>
        <dbReference type="ARBA" id="ARBA00022989"/>
    </source>
</evidence>
<keyword evidence="12 16" id="KW-1133">Transmembrane helix</keyword>
<evidence type="ECO:0000256" key="4">
    <source>
        <dbReference type="ARBA" id="ARBA00022475"/>
    </source>
</evidence>
<dbReference type="KEGG" id="azm:DM194_12470"/>
<evidence type="ECO:0000256" key="7">
    <source>
        <dbReference type="ARBA" id="ARBA00022679"/>
    </source>
</evidence>
<sequence length="498" mass="54832">MTARPDDMTGKPKAPHRPSVRRRAFRRLGLRFPDSLAARIALTVVLALLLTQAISALVYLTDRSEGPPIHGPNVLVQRITAIVQLVESTPPQGRGRVVRAIDDPVLRVEWRADRPPPLPEETYSGRRFDGLKRRLRESLDSPDRNILVEVQRPPHGEARDDGNNHHPPAMGDEYRRWGPHVRLSVRLGDGSWLSFTGGDPLAGPFGIVRFLFWMGAVVAVILLVSLLAARRVTAPLAGFAAAAERLSVDGEAQPLPEEGPRELRAATRAFNRMQARLARFVADRTQMLAAISHDLRTPITRLRLRAELVDDPEMQRRMLADLDEMEAMISATLAFSRDDAQREPRVRFDLADLLQSLCDDRVDAGHRAVYDGPAHVVAEGRPVALRRAFANLMDNAIKYGGGFTLRLAEGAGMDGQASGRQARIHIDDDGPGIPEAEFEKVFAPFYRLERSRSRDTGGVGLGLSTARSIIRGHGGDVTLSNRDRSDGGGLRATVTLPL</sequence>
<dbReference type="PANTHER" id="PTHR44936:SF5">
    <property type="entry name" value="SENSOR HISTIDINE KINASE ENVZ"/>
    <property type="match status" value="1"/>
</dbReference>
<dbReference type="InterPro" id="IPR003660">
    <property type="entry name" value="HAMP_dom"/>
</dbReference>
<evidence type="ECO:0000259" key="18">
    <source>
        <dbReference type="PROSITE" id="PS50885"/>
    </source>
</evidence>
<dbReference type="InterPro" id="IPR005467">
    <property type="entry name" value="His_kinase_dom"/>
</dbReference>
<keyword evidence="13" id="KW-0902">Two-component regulatory system</keyword>
<keyword evidence="7" id="KW-0808">Transferase</keyword>
<dbReference type="EMBL" id="CP029829">
    <property type="protein sequence ID" value="AWU94993.1"/>
    <property type="molecule type" value="Genomic_DNA"/>
</dbReference>
<comment type="catalytic activity">
    <reaction evidence="1">
        <text>ATP + protein L-histidine = ADP + protein N-phospho-L-histidine.</text>
        <dbReference type="EC" id="2.7.13.3"/>
    </reaction>
</comment>
<dbReference type="PANTHER" id="PTHR44936">
    <property type="entry name" value="SENSOR PROTEIN CREC"/>
    <property type="match status" value="1"/>
</dbReference>
<evidence type="ECO:0000256" key="15">
    <source>
        <dbReference type="SAM" id="MobiDB-lite"/>
    </source>
</evidence>
<dbReference type="InterPro" id="IPR003594">
    <property type="entry name" value="HATPase_dom"/>
</dbReference>
<evidence type="ECO:0000256" key="8">
    <source>
        <dbReference type="ARBA" id="ARBA00022692"/>
    </source>
</evidence>
<feature type="transmembrane region" description="Helical" evidence="16">
    <location>
        <begin position="210"/>
        <end position="229"/>
    </location>
</feature>
<dbReference type="PROSITE" id="PS50109">
    <property type="entry name" value="HIS_KIN"/>
    <property type="match status" value="1"/>
</dbReference>
<dbReference type="InterPro" id="IPR050980">
    <property type="entry name" value="2C_sensor_his_kinase"/>
</dbReference>
<dbReference type="RefSeq" id="WP_111067589.1">
    <property type="nucleotide sequence ID" value="NZ_CP029829.1"/>
</dbReference>
<dbReference type="OrthoDB" id="9804645at2"/>
<evidence type="ECO:0000256" key="6">
    <source>
        <dbReference type="ARBA" id="ARBA00022553"/>
    </source>
</evidence>
<dbReference type="InterPro" id="IPR004358">
    <property type="entry name" value="Sig_transdc_His_kin-like_C"/>
</dbReference>
<dbReference type="GO" id="GO:0005886">
    <property type="term" value="C:plasma membrane"/>
    <property type="evidence" value="ECO:0007669"/>
    <property type="project" value="UniProtKB-SubCell"/>
</dbReference>
<proteinExistence type="predicted"/>
<dbReference type="GO" id="GO:0000155">
    <property type="term" value="F:phosphorelay sensor kinase activity"/>
    <property type="evidence" value="ECO:0007669"/>
    <property type="project" value="InterPro"/>
</dbReference>
<evidence type="ECO:0000256" key="10">
    <source>
        <dbReference type="ARBA" id="ARBA00022777"/>
    </source>
</evidence>
<name>A0A2U9S7Z0_9PROT</name>
<evidence type="ECO:0000256" key="1">
    <source>
        <dbReference type="ARBA" id="ARBA00000085"/>
    </source>
</evidence>
<protein>
    <recommendedName>
        <fullName evidence="3">histidine kinase</fullName>
        <ecNumber evidence="3">2.7.13.3</ecNumber>
    </recommendedName>
</protein>
<dbReference type="Gene3D" id="3.30.565.10">
    <property type="entry name" value="Histidine kinase-like ATPase, C-terminal domain"/>
    <property type="match status" value="1"/>
</dbReference>
<dbReference type="PROSITE" id="PS50885">
    <property type="entry name" value="HAMP"/>
    <property type="match status" value="1"/>
</dbReference>
<evidence type="ECO:0000313" key="19">
    <source>
        <dbReference type="EMBL" id="AWU94993.1"/>
    </source>
</evidence>
<dbReference type="Pfam" id="PF00512">
    <property type="entry name" value="HisKA"/>
    <property type="match status" value="1"/>
</dbReference>
<dbReference type="SUPFAM" id="SSF47384">
    <property type="entry name" value="Homodimeric domain of signal transducing histidine kinase"/>
    <property type="match status" value="1"/>
</dbReference>